<reference evidence="1" key="1">
    <citation type="journal article" date="2011" name="Proc. Natl. Acad. Sci. U.S.A.">
        <title>The genome of the fire ant Solenopsis invicta.</title>
        <authorList>
            <person name="Wurm Y."/>
            <person name="Wang J."/>
            <person name="Riba-Grognuz O."/>
            <person name="Corona M."/>
            <person name="Nygaard S."/>
            <person name="Hunt B.G."/>
            <person name="Ingram K.K."/>
            <person name="Falquet L."/>
            <person name="Nipitwattanaphon M."/>
            <person name="Gotzek D."/>
            <person name="Dijkstra M.B."/>
            <person name="Oettler J."/>
            <person name="Comtesse F."/>
            <person name="Shih C.J."/>
            <person name="Wu W.J."/>
            <person name="Yang C.C."/>
            <person name="Thomas J."/>
            <person name="Beaudoing E."/>
            <person name="Pradervand S."/>
            <person name="Flegel V."/>
            <person name="Cook E.D."/>
            <person name="Fabbretti R."/>
            <person name="Stockinger H."/>
            <person name="Long L."/>
            <person name="Farmerie W.G."/>
            <person name="Oakey J."/>
            <person name="Boomsma J.J."/>
            <person name="Pamilo P."/>
            <person name="Yi S.V."/>
            <person name="Heinze J."/>
            <person name="Goodisman M.A."/>
            <person name="Farinelli L."/>
            <person name="Harshman K."/>
            <person name="Hulo N."/>
            <person name="Cerutti L."/>
            <person name="Xenarios I."/>
            <person name="Shoemaker D."/>
            <person name="Keller L."/>
        </authorList>
    </citation>
    <scope>NUCLEOTIDE SEQUENCE [LARGE SCALE GENOMIC DNA]</scope>
</reference>
<protein>
    <submittedName>
        <fullName evidence="1">Uncharacterized protein</fullName>
    </submittedName>
</protein>
<evidence type="ECO:0000313" key="1">
    <source>
        <dbReference type="EMBL" id="EFZ23083.1"/>
    </source>
</evidence>
<sequence length="190" mass="21858">KWLVYCQSFLTSDPYKTWHRYLRLFFYDWEEIVRFYQNTVFRWLPNSINTSSSCLGVRGQVCSFSLGHFRGVNYSAVRSKWSVTVSVERRRSGVCQSTVWNQTDCLGNLLLSYLGVSGEMGSLGLGDLRCVYHPAVRSDGRAVRNRRCINCRCINGGHVSVAERVPGGLVSLGSEMRRFRPRYLRRVQNP</sequence>
<feature type="non-terminal residue" evidence="1">
    <location>
        <position position="190"/>
    </location>
</feature>
<gene>
    <name evidence="1" type="ORF">SINV_16046</name>
</gene>
<dbReference type="EMBL" id="GL761591">
    <property type="protein sequence ID" value="EFZ23083.1"/>
    <property type="molecule type" value="Genomic_DNA"/>
</dbReference>
<feature type="non-terminal residue" evidence="1">
    <location>
        <position position="1"/>
    </location>
</feature>
<name>E9I8N8_SOLIN</name>
<accession>E9I8N8</accession>
<dbReference type="HOGENOM" id="CLU_1431394_0_0_1"/>
<proteinExistence type="predicted"/>
<organism>
    <name type="scientific">Solenopsis invicta</name>
    <name type="common">Red imported fire ant</name>
    <name type="synonym">Solenopsis wagneri</name>
    <dbReference type="NCBI Taxonomy" id="13686"/>
    <lineage>
        <taxon>Eukaryota</taxon>
        <taxon>Metazoa</taxon>
        <taxon>Ecdysozoa</taxon>
        <taxon>Arthropoda</taxon>
        <taxon>Hexapoda</taxon>
        <taxon>Insecta</taxon>
        <taxon>Pterygota</taxon>
        <taxon>Neoptera</taxon>
        <taxon>Endopterygota</taxon>
        <taxon>Hymenoptera</taxon>
        <taxon>Apocrita</taxon>
        <taxon>Aculeata</taxon>
        <taxon>Formicoidea</taxon>
        <taxon>Formicidae</taxon>
        <taxon>Myrmicinae</taxon>
        <taxon>Solenopsis</taxon>
    </lineage>
</organism>
<dbReference type="AlphaFoldDB" id="E9I8N8"/>